<dbReference type="Proteomes" id="UP000199664">
    <property type="component" value="Unassembled WGS sequence"/>
</dbReference>
<dbReference type="CDD" id="cd02440">
    <property type="entry name" value="AdoMet_MTases"/>
    <property type="match status" value="1"/>
</dbReference>
<reference evidence="8" key="1">
    <citation type="submission" date="2016-10" db="EMBL/GenBank/DDBJ databases">
        <authorList>
            <person name="Varghese N."/>
            <person name="Submissions S."/>
        </authorList>
    </citation>
    <scope>NUCLEOTIDE SEQUENCE [LARGE SCALE GENOMIC DNA]</scope>
    <source>
        <strain evidence="8">LMG 26383,CCUG 61248,R- 45681</strain>
    </source>
</reference>
<dbReference type="PANTHER" id="PTHR43667:SF1">
    <property type="entry name" value="CYCLOPROPANE-FATTY-ACYL-PHOSPHOLIPID SYNTHASE"/>
    <property type="match status" value="1"/>
</dbReference>
<feature type="active site" evidence="6">
    <location>
        <position position="376"/>
    </location>
</feature>
<keyword evidence="4" id="KW-0949">S-adenosyl-L-methionine</keyword>
<evidence type="ECO:0000256" key="4">
    <source>
        <dbReference type="ARBA" id="ARBA00022691"/>
    </source>
</evidence>
<evidence type="ECO:0000256" key="6">
    <source>
        <dbReference type="PIRSR" id="PIRSR003085-1"/>
    </source>
</evidence>
<evidence type="ECO:0000256" key="3">
    <source>
        <dbReference type="ARBA" id="ARBA00022679"/>
    </source>
</evidence>
<dbReference type="Gene3D" id="3.40.50.150">
    <property type="entry name" value="Vaccinia Virus protein VP39"/>
    <property type="match status" value="1"/>
</dbReference>
<dbReference type="GO" id="GO:0032259">
    <property type="term" value="P:methylation"/>
    <property type="evidence" value="ECO:0007669"/>
    <property type="project" value="UniProtKB-KW"/>
</dbReference>
<dbReference type="InterPro" id="IPR029063">
    <property type="entry name" value="SAM-dependent_MTases_sf"/>
</dbReference>
<comment type="similarity">
    <text evidence="1">Belongs to the CFA/CMAS family.</text>
</comment>
<dbReference type="PIRSF" id="PIRSF003085">
    <property type="entry name" value="CMAS"/>
    <property type="match status" value="1"/>
</dbReference>
<dbReference type="InterPro" id="IPR003333">
    <property type="entry name" value="CMAS"/>
</dbReference>
<evidence type="ECO:0000313" key="7">
    <source>
        <dbReference type="EMBL" id="SEM62713.1"/>
    </source>
</evidence>
<evidence type="ECO:0000256" key="5">
    <source>
        <dbReference type="ARBA" id="ARBA00023098"/>
    </source>
</evidence>
<keyword evidence="5" id="KW-0443">Lipid metabolism</keyword>
<dbReference type="GO" id="GO:0008168">
    <property type="term" value="F:methyltransferase activity"/>
    <property type="evidence" value="ECO:0007669"/>
    <property type="project" value="UniProtKB-KW"/>
</dbReference>
<organism evidence="7 8">
    <name type="scientific">Bosea lupini</name>
    <dbReference type="NCBI Taxonomy" id="1036779"/>
    <lineage>
        <taxon>Bacteria</taxon>
        <taxon>Pseudomonadati</taxon>
        <taxon>Pseudomonadota</taxon>
        <taxon>Alphaproteobacteria</taxon>
        <taxon>Hyphomicrobiales</taxon>
        <taxon>Boseaceae</taxon>
        <taxon>Bosea</taxon>
    </lineage>
</organism>
<evidence type="ECO:0000256" key="2">
    <source>
        <dbReference type="ARBA" id="ARBA00022603"/>
    </source>
</evidence>
<dbReference type="STRING" id="1036779.SAMN04515666_11640"/>
<dbReference type="EMBL" id="FOAN01000016">
    <property type="protein sequence ID" value="SEM62713.1"/>
    <property type="molecule type" value="Genomic_DNA"/>
</dbReference>
<name>A0A1H7ZWP6_9HYPH</name>
<dbReference type="RefSeq" id="WP_091842848.1">
    <property type="nucleotide sequence ID" value="NZ_FOAN01000016.1"/>
</dbReference>
<sequence>MLLLPKLLKRSIRKGRLTVIAPDGQRHVFGPGRTEFTFAGKPVVAGEVTVRFKDTKIERELFLNPELALAEGYMDQRIEFEDGSTIHDLLTLFWIQRSELRKHPVQAAIRKVRFKIRRWRMHNPLGVAGKKVKHHYDIPTEFYRLWLDETMTYSCAYWHSPDVGLENAQKAKLRHIAAKLKIEPGMRVLDIGSGWGELSIYLAKACGAKVTGLNVSPDQMAAAQKRAEAAGVGDAVSFINKDYRELTGTFDRVVSVGMMEHVGVAHYLEYFEKIRDLLTPDGIALVHCIGRVGPPGFTGPFFDKYIFPGGYAPALSEVFAAVEQTGLWHSDCEFWRRHYHWTLEAWRERFIAHRPEVVTMLGERFARMWEFYLSACSISFDIGGDMVFQLLLGPHKSAVPVIRDYITEAEAELEQRGF</sequence>
<dbReference type="AlphaFoldDB" id="A0A1H7ZWP6"/>
<gene>
    <name evidence="7" type="ORF">SAMN04515666_11640</name>
</gene>
<dbReference type="OrthoDB" id="9782855at2"/>
<dbReference type="SUPFAM" id="SSF53335">
    <property type="entry name" value="S-adenosyl-L-methionine-dependent methyltransferases"/>
    <property type="match status" value="1"/>
</dbReference>
<dbReference type="PANTHER" id="PTHR43667">
    <property type="entry name" value="CYCLOPROPANE-FATTY-ACYL-PHOSPHOLIPID SYNTHASE"/>
    <property type="match status" value="1"/>
</dbReference>
<protein>
    <submittedName>
        <fullName evidence="7">Cyclopropane-fatty-acyl-phospholipid synthase</fullName>
    </submittedName>
</protein>
<dbReference type="Pfam" id="PF02353">
    <property type="entry name" value="CMAS"/>
    <property type="match status" value="1"/>
</dbReference>
<proteinExistence type="inferred from homology"/>
<accession>A0A1H7ZWP6</accession>
<dbReference type="InterPro" id="IPR050723">
    <property type="entry name" value="CFA/CMAS"/>
</dbReference>
<keyword evidence="3" id="KW-0808">Transferase</keyword>
<evidence type="ECO:0000256" key="1">
    <source>
        <dbReference type="ARBA" id="ARBA00010815"/>
    </source>
</evidence>
<keyword evidence="8" id="KW-1185">Reference proteome</keyword>
<evidence type="ECO:0000313" key="8">
    <source>
        <dbReference type="Proteomes" id="UP000199664"/>
    </source>
</evidence>
<keyword evidence="2" id="KW-0489">Methyltransferase</keyword>
<dbReference type="GO" id="GO:0008610">
    <property type="term" value="P:lipid biosynthetic process"/>
    <property type="evidence" value="ECO:0007669"/>
    <property type="project" value="InterPro"/>
</dbReference>